<keyword evidence="2" id="KW-0812">Transmembrane</keyword>
<evidence type="ECO:0000256" key="2">
    <source>
        <dbReference type="SAM" id="Phobius"/>
    </source>
</evidence>
<dbReference type="EMBL" id="DF933856">
    <property type="protein sequence ID" value="GAM43966.1"/>
    <property type="molecule type" value="Genomic_DNA"/>
</dbReference>
<feature type="region of interest" description="Disordered" evidence="1">
    <location>
        <begin position="790"/>
        <end position="829"/>
    </location>
</feature>
<evidence type="ECO:0000256" key="1">
    <source>
        <dbReference type="SAM" id="MobiDB-lite"/>
    </source>
</evidence>
<feature type="compositionally biased region" description="Acidic residues" evidence="1">
    <location>
        <begin position="803"/>
        <end position="829"/>
    </location>
</feature>
<keyword evidence="4" id="KW-1185">Reference proteome</keyword>
<evidence type="ECO:0000313" key="3">
    <source>
        <dbReference type="EMBL" id="GAM43966.1"/>
    </source>
</evidence>
<proteinExistence type="predicted"/>
<organism evidence="3 4">
    <name type="scientific">Talaromyces pinophilus</name>
    <name type="common">Penicillium pinophilum</name>
    <dbReference type="NCBI Taxonomy" id="128442"/>
    <lineage>
        <taxon>Eukaryota</taxon>
        <taxon>Fungi</taxon>
        <taxon>Dikarya</taxon>
        <taxon>Ascomycota</taxon>
        <taxon>Pezizomycotina</taxon>
        <taxon>Eurotiomycetes</taxon>
        <taxon>Eurotiomycetidae</taxon>
        <taxon>Eurotiales</taxon>
        <taxon>Trichocomaceae</taxon>
        <taxon>Talaromyces</taxon>
        <taxon>Talaromyces sect. Talaromyces</taxon>
    </lineage>
</organism>
<comment type="caution">
    <text evidence="3">The sequence shown here is derived from an EMBL/GenBank/DDBJ whole genome shotgun (WGS) entry which is preliminary data.</text>
</comment>
<dbReference type="Proteomes" id="UP000053095">
    <property type="component" value="Unassembled WGS sequence"/>
</dbReference>
<dbReference type="AlphaFoldDB" id="A0A6V8HQD4"/>
<reference evidence="4" key="1">
    <citation type="journal article" date="2015" name="Genome Announc.">
        <title>Draft genome sequence of Talaromyces cellulolyticus strain Y-94, a source of lignocellulosic biomass-degrading enzymes.</title>
        <authorList>
            <person name="Fujii T."/>
            <person name="Koike H."/>
            <person name="Sawayama S."/>
            <person name="Yano S."/>
            <person name="Inoue H."/>
        </authorList>
    </citation>
    <scope>NUCLEOTIDE SEQUENCE [LARGE SCALE GENOMIC DNA]</scope>
    <source>
        <strain evidence="4">Y-94</strain>
    </source>
</reference>
<evidence type="ECO:0000313" key="4">
    <source>
        <dbReference type="Proteomes" id="UP000053095"/>
    </source>
</evidence>
<name>A0A6V8HQD4_TALPI</name>
<keyword evidence="2" id="KW-1133">Transmembrane helix</keyword>
<protein>
    <submittedName>
        <fullName evidence="3">Uncharacterized protein</fullName>
    </submittedName>
</protein>
<feature type="transmembrane region" description="Helical" evidence="2">
    <location>
        <begin position="12"/>
        <end position="36"/>
    </location>
</feature>
<keyword evidence="2" id="KW-0472">Membrane</keyword>
<accession>A0A6V8HQD4</accession>
<sequence length="829" mass="89792">MVSLTVADVSGMIAAGVFLLQLIPPIILPAILIAFITNKNSIVTWSVLGRLLHSSYWPSILRTETAASSGVGRPVLVTGYVQNAVRVLLWLASIVTPLGLYESIEPAKSQTDTGFVYLPDRSAFGYGTPSRTNASFTRICGQGACPGSSMSQNCSTEGFATICNSTVDIRMPIELRDLLVSGAANFSPSVSSIFDMQWRTYVNLESGQGSTTGEFIVGKVRPLSVLILDESIQLVEGLIVDMVSGGIGFRNHTGPAASSGYGSTWQEDILFVEPETQCVNLNVTLDFGIDYGYGNLPTIVNQVLTDRGGFSQMQRPAPSFASATNRQGDLLLWDRAYRAAWLNNFYTLAYFNATDPNPSNITRLDVTEGQTFELSSDVNFTVFQAIRTTTDYGEYLVFDQSNTTRSSNPIGEENFIAITELCAGSLFNSPANIDSSIVGCSLLYGPGNRIDGGNSLIPDQGSRWSVPIYSCASAIHATVRTVTFQYKNGTGLDALSVTSALPKVYADAIDAPRWAVENLADFTISDAQPTWGILGTSNSSLVDPSASTYNMSTLVSERLYLPGYIDQNYPLLNGAKGITDSQQNLPGVDFYRQSLYEALTVVALGTPGYQGQLPDYSGQTSLALYAKWQNMTLSADGTAGIINLIWTDLAANTVVGTKGWGLTAASLENSTLFLTNASLPTEQSVAGLSSTLQVPITLYQRHIRYRLPYAIPAIIVLATILFILSTLLVLLGQRRTGSTKMRQLLDGTAAGRIMALLLWPKESEMTGIEWIRNVRKRQVRVTSDGVFPEEDGVLHVSSNEAVTSEEEPDVDETTPLDDHPEQEEPEEGR</sequence>
<gene>
    <name evidence="3" type="ORF">TCE0_060r19208</name>
</gene>
<feature type="transmembrane region" description="Helical" evidence="2">
    <location>
        <begin position="709"/>
        <end position="732"/>
    </location>
</feature>